<evidence type="ECO:0000256" key="8">
    <source>
        <dbReference type="PIRSR" id="PIRSR000294-1"/>
    </source>
</evidence>
<dbReference type="PROSITE" id="PS51007">
    <property type="entry name" value="CYTC"/>
    <property type="match status" value="1"/>
</dbReference>
<organism evidence="11 12">
    <name type="scientific">Cellulophaga fucicola</name>
    <dbReference type="NCBI Taxonomy" id="76595"/>
    <lineage>
        <taxon>Bacteria</taxon>
        <taxon>Pseudomonadati</taxon>
        <taxon>Bacteroidota</taxon>
        <taxon>Flavobacteriia</taxon>
        <taxon>Flavobacteriales</taxon>
        <taxon>Flavobacteriaceae</taxon>
        <taxon>Cellulophaga</taxon>
    </lineage>
</organism>
<feature type="binding site" description="covalent" evidence="8">
    <location>
        <position position="209"/>
    </location>
    <ligand>
        <name>heme c</name>
        <dbReference type="ChEBI" id="CHEBI:61717"/>
        <label>2</label>
    </ligand>
</feature>
<feature type="domain" description="Cytochrome c" evidence="10">
    <location>
        <begin position="196"/>
        <end position="322"/>
    </location>
</feature>
<comment type="PTM">
    <text evidence="8">Binds 2 heme groups per subunit.</text>
</comment>
<reference evidence="12" key="1">
    <citation type="submission" date="2016-11" db="EMBL/GenBank/DDBJ databases">
        <authorList>
            <person name="Varghese N."/>
            <person name="Submissions S."/>
        </authorList>
    </citation>
    <scope>NUCLEOTIDE SEQUENCE [LARGE SCALE GENOMIC DNA]</scope>
    <source>
        <strain evidence="12">DSM 24786</strain>
    </source>
</reference>
<evidence type="ECO:0000256" key="6">
    <source>
        <dbReference type="ARBA" id="ARBA00023002"/>
    </source>
</evidence>
<evidence type="ECO:0000256" key="1">
    <source>
        <dbReference type="ARBA" id="ARBA00004418"/>
    </source>
</evidence>
<feature type="binding site" description="covalent" evidence="8">
    <location>
        <position position="212"/>
    </location>
    <ligand>
        <name>heme c</name>
        <dbReference type="ChEBI" id="CHEBI:61717"/>
        <label>2</label>
    </ligand>
</feature>
<keyword evidence="6" id="KW-0560">Oxidoreductase</keyword>
<evidence type="ECO:0000256" key="5">
    <source>
        <dbReference type="ARBA" id="ARBA00022764"/>
    </source>
</evidence>
<dbReference type="AlphaFoldDB" id="A0A1K1QJ34"/>
<dbReference type="GO" id="GO:0009055">
    <property type="term" value="F:electron transfer activity"/>
    <property type="evidence" value="ECO:0007669"/>
    <property type="project" value="InterPro"/>
</dbReference>
<keyword evidence="12" id="KW-1185">Reference proteome</keyword>
<evidence type="ECO:0000256" key="4">
    <source>
        <dbReference type="ARBA" id="ARBA00022729"/>
    </source>
</evidence>
<feature type="binding site" description="covalent" evidence="8">
    <location>
        <position position="69"/>
    </location>
    <ligand>
        <name>heme c</name>
        <dbReference type="ChEBI" id="CHEBI:61717"/>
        <label>1</label>
    </ligand>
</feature>
<dbReference type="InterPro" id="IPR026259">
    <property type="entry name" value="MauG/Cytc_peroxidase"/>
</dbReference>
<keyword evidence="3 9" id="KW-0479">Metal-binding</keyword>
<comment type="cofactor">
    <cofactor evidence="8">
        <name>heme</name>
        <dbReference type="ChEBI" id="CHEBI:30413"/>
    </cofactor>
    <text evidence="8">Binds 2 heme groups.</text>
</comment>
<keyword evidence="2 8" id="KW-0349">Heme</keyword>
<evidence type="ECO:0000313" key="12">
    <source>
        <dbReference type="Proteomes" id="UP000183257"/>
    </source>
</evidence>
<dbReference type="Proteomes" id="UP000183257">
    <property type="component" value="Unassembled WGS sequence"/>
</dbReference>
<dbReference type="PIRSF" id="PIRSF000294">
    <property type="entry name" value="Cytochrome-c_peroxidase"/>
    <property type="match status" value="1"/>
</dbReference>
<comment type="subcellular location">
    <subcellularLocation>
        <location evidence="1">Periplasm</location>
    </subcellularLocation>
</comment>
<dbReference type="InterPro" id="IPR036909">
    <property type="entry name" value="Cyt_c-like_dom_sf"/>
</dbReference>
<dbReference type="SUPFAM" id="SSF46626">
    <property type="entry name" value="Cytochrome c"/>
    <property type="match status" value="2"/>
</dbReference>
<keyword evidence="4" id="KW-0732">Signal</keyword>
<keyword evidence="5" id="KW-0574">Periplasm</keyword>
<keyword evidence="7 9" id="KW-0408">Iron</keyword>
<evidence type="ECO:0000256" key="9">
    <source>
        <dbReference type="PIRSR" id="PIRSR000294-2"/>
    </source>
</evidence>
<dbReference type="GO" id="GO:0004130">
    <property type="term" value="F:cytochrome-c peroxidase activity"/>
    <property type="evidence" value="ECO:0007669"/>
    <property type="project" value="TreeGrafter"/>
</dbReference>
<gene>
    <name evidence="11" type="ORF">SAMN05660313_02692</name>
</gene>
<dbReference type="GO" id="GO:0042597">
    <property type="term" value="C:periplasmic space"/>
    <property type="evidence" value="ECO:0007669"/>
    <property type="project" value="UniProtKB-SubCell"/>
</dbReference>
<dbReference type="GO" id="GO:0046872">
    <property type="term" value="F:metal ion binding"/>
    <property type="evidence" value="ECO:0007669"/>
    <property type="project" value="UniProtKB-KW"/>
</dbReference>
<keyword evidence="11" id="KW-0575">Peroxidase</keyword>
<dbReference type="InterPro" id="IPR009056">
    <property type="entry name" value="Cyt_c-like_dom"/>
</dbReference>
<dbReference type="GO" id="GO:0020037">
    <property type="term" value="F:heme binding"/>
    <property type="evidence" value="ECO:0007669"/>
    <property type="project" value="InterPro"/>
</dbReference>
<dbReference type="PANTHER" id="PTHR30600:SF10">
    <property type="entry name" value="BLL6722 PROTEIN"/>
    <property type="match status" value="1"/>
</dbReference>
<sequence>MILTLIGCQNNDDDGYTNVLVELEVPAHFPEVTYNLTNNPLTKNGIELGRKLFYEGAVSSTGTVSCGTCHEQKYAFTHHGHTFSHGVNDLEGTRNTPPVQNMAFLENFAWDGATGHLDLFPIIPITTEVEMNETLESVIEKLKNKAGYKALFADAFDDGEVNSENFLLALSQFMVTMVSADAKYDKYIRNEEQLTEDEQQGLAIFEQKCASCHATALFSDGSFRNNGLQPNPKLNDLGRSKVTGFEADNYKFKVPSLRNIAVTAPYMHDGRFGSLEAVLAFYNSGVVDSNTLDPLLHNNGSLGIPTTEQERTVLIAFLNTLTDNTFLEDDRFSEK</sequence>
<name>A0A1K1QJ34_9FLAO</name>
<dbReference type="Gene3D" id="1.10.760.10">
    <property type="entry name" value="Cytochrome c-like domain"/>
    <property type="match status" value="2"/>
</dbReference>
<feature type="binding site" description="axial binding residue" evidence="9">
    <location>
        <position position="213"/>
    </location>
    <ligand>
        <name>heme c</name>
        <dbReference type="ChEBI" id="CHEBI:61717"/>
        <label>2</label>
    </ligand>
    <ligandPart>
        <name>Fe</name>
        <dbReference type="ChEBI" id="CHEBI:18248"/>
    </ligandPart>
</feature>
<feature type="binding site" description="covalent" evidence="8">
    <location>
        <position position="66"/>
    </location>
    <ligand>
        <name>heme c</name>
        <dbReference type="ChEBI" id="CHEBI:61717"/>
        <label>1</label>
    </ligand>
</feature>
<proteinExistence type="predicted"/>
<dbReference type="InterPro" id="IPR004852">
    <property type="entry name" value="Di-haem_cyt_c_peroxidsae"/>
</dbReference>
<evidence type="ECO:0000256" key="3">
    <source>
        <dbReference type="ARBA" id="ARBA00022723"/>
    </source>
</evidence>
<evidence type="ECO:0000313" key="11">
    <source>
        <dbReference type="EMBL" id="SFW59960.1"/>
    </source>
</evidence>
<evidence type="ECO:0000256" key="7">
    <source>
        <dbReference type="ARBA" id="ARBA00023004"/>
    </source>
</evidence>
<evidence type="ECO:0000259" key="10">
    <source>
        <dbReference type="PROSITE" id="PS51007"/>
    </source>
</evidence>
<dbReference type="EMBL" id="FPIY01000004">
    <property type="protein sequence ID" value="SFW59960.1"/>
    <property type="molecule type" value="Genomic_DNA"/>
</dbReference>
<dbReference type="STRING" id="76595.SAMN05660313_02692"/>
<dbReference type="PANTHER" id="PTHR30600">
    <property type="entry name" value="CYTOCHROME C PEROXIDASE-RELATED"/>
    <property type="match status" value="1"/>
</dbReference>
<dbReference type="Pfam" id="PF03150">
    <property type="entry name" value="CCP_MauG"/>
    <property type="match status" value="1"/>
</dbReference>
<dbReference type="InterPro" id="IPR051395">
    <property type="entry name" value="Cytochrome_c_Peroxidase/MauG"/>
</dbReference>
<accession>A0A1K1QJ34</accession>
<protein>
    <submittedName>
        <fullName evidence="11">Cytochrome c peroxidase</fullName>
    </submittedName>
</protein>
<evidence type="ECO:0000256" key="2">
    <source>
        <dbReference type="ARBA" id="ARBA00022617"/>
    </source>
</evidence>
<feature type="binding site" description="axial binding residue" evidence="9">
    <location>
        <position position="70"/>
    </location>
    <ligand>
        <name>heme c</name>
        <dbReference type="ChEBI" id="CHEBI:61717"/>
        <label>1</label>
    </ligand>
    <ligandPart>
        <name>Fe</name>
        <dbReference type="ChEBI" id="CHEBI:18248"/>
    </ligandPart>
</feature>